<keyword evidence="11" id="KW-1185">Reference proteome</keyword>
<dbReference type="eggNOG" id="COG1835">
    <property type="taxonomic scope" value="Bacteria"/>
</dbReference>
<evidence type="ECO:0000256" key="2">
    <source>
        <dbReference type="ARBA" id="ARBA00022475"/>
    </source>
</evidence>
<feature type="transmembrane region" description="Helical" evidence="8">
    <location>
        <begin position="385"/>
        <end position="403"/>
    </location>
</feature>
<feature type="transmembrane region" description="Helical" evidence="8">
    <location>
        <begin position="109"/>
        <end position="127"/>
    </location>
</feature>
<gene>
    <name evidence="10" type="ORF">HMPREF0501_01088</name>
</gene>
<evidence type="ECO:0000313" key="11">
    <source>
        <dbReference type="Proteomes" id="UP000003987"/>
    </source>
</evidence>
<evidence type="ECO:0000256" key="8">
    <source>
        <dbReference type="SAM" id="Phobius"/>
    </source>
</evidence>
<feature type="transmembrane region" description="Helical" evidence="8">
    <location>
        <begin position="334"/>
        <end position="355"/>
    </location>
</feature>
<dbReference type="RefSeq" id="WP_006916940.1">
    <property type="nucleotide sequence ID" value="NZ_GG698804.1"/>
</dbReference>
<feature type="transmembrane region" description="Helical" evidence="8">
    <location>
        <begin position="241"/>
        <end position="260"/>
    </location>
</feature>
<dbReference type="EMBL" id="GG698804">
    <property type="protein sequence ID" value="EEU30083.1"/>
    <property type="molecule type" value="Genomic_DNA"/>
</dbReference>
<comment type="subcellular location">
    <subcellularLocation>
        <location evidence="1">Cell membrane</location>
        <topology evidence="1">Multi-pass membrane protein</topology>
    </subcellularLocation>
</comment>
<reference evidence="10 11" key="1">
    <citation type="submission" date="2009-06" db="EMBL/GenBank/DDBJ databases">
        <title>The Genome Sequence of Lactobacillus coleohominis strain 101-4-CHN.</title>
        <authorList>
            <consortium name="The Broad Institute Genome Sequencing Platform"/>
            <person name="Ward D."/>
            <person name="Young S.K."/>
            <person name="Zeng Q."/>
            <person name="Koehrsen M."/>
            <person name="Alvarado L."/>
            <person name="Berlin A."/>
            <person name="Borenstein D."/>
            <person name="Chen Z."/>
            <person name="Engels R."/>
            <person name="Freedman E."/>
            <person name="Gellesch M."/>
            <person name="Goldberg J."/>
            <person name="Griggs A."/>
            <person name="Gujja S."/>
            <person name="Heiman D."/>
            <person name="Hepburn T."/>
            <person name="Howarth C."/>
            <person name="Jen D."/>
            <person name="Larson L."/>
            <person name="Lewis B."/>
            <person name="Mehta T."/>
            <person name="Park D."/>
            <person name="Pearson M."/>
            <person name="Roberts A."/>
            <person name="Saif S."/>
            <person name="Shea T."/>
            <person name="Shenoy N."/>
            <person name="Sisk P."/>
            <person name="Stolte C."/>
            <person name="Sykes S."/>
            <person name="Walk T."/>
            <person name="White J."/>
            <person name="Yandava C."/>
            <person name="Liu Y."/>
            <person name="Xu Q."/>
            <person name="Lander E."/>
            <person name="Nusbaum C."/>
            <person name="Galagan J."/>
            <person name="Birren B."/>
        </authorList>
    </citation>
    <scope>NUCLEOTIDE SEQUENCE [LARGE SCALE GENOMIC DNA]</scope>
    <source>
        <strain evidence="10 11">101-4-CHN</strain>
    </source>
</reference>
<dbReference type="STRING" id="575594.HMPREF0501_01088"/>
<dbReference type="InterPro" id="IPR036514">
    <property type="entry name" value="SGNH_hydro_sf"/>
</dbReference>
<dbReference type="OrthoDB" id="9796461at2"/>
<accession>C7XWT5</accession>
<dbReference type="InterPro" id="IPR050879">
    <property type="entry name" value="Acyltransferase_3"/>
</dbReference>
<evidence type="ECO:0000256" key="7">
    <source>
        <dbReference type="ARBA" id="ARBA00023315"/>
    </source>
</evidence>
<name>C7XWT5_9LACO</name>
<feature type="domain" description="Acyltransferase 3" evidence="9">
    <location>
        <begin position="20"/>
        <end position="347"/>
    </location>
</feature>
<evidence type="ECO:0000256" key="3">
    <source>
        <dbReference type="ARBA" id="ARBA00022679"/>
    </source>
</evidence>
<dbReference type="GO" id="GO:0016747">
    <property type="term" value="F:acyltransferase activity, transferring groups other than amino-acyl groups"/>
    <property type="evidence" value="ECO:0007669"/>
    <property type="project" value="InterPro"/>
</dbReference>
<keyword evidence="5 8" id="KW-1133">Transmembrane helix</keyword>
<evidence type="ECO:0000256" key="6">
    <source>
        <dbReference type="ARBA" id="ARBA00023136"/>
    </source>
</evidence>
<evidence type="ECO:0000256" key="5">
    <source>
        <dbReference type="ARBA" id="ARBA00022989"/>
    </source>
</evidence>
<dbReference type="Proteomes" id="UP000003987">
    <property type="component" value="Unassembled WGS sequence"/>
</dbReference>
<dbReference type="AlphaFoldDB" id="C7XWT5"/>
<dbReference type="GO" id="GO:0009103">
    <property type="term" value="P:lipopolysaccharide biosynthetic process"/>
    <property type="evidence" value="ECO:0007669"/>
    <property type="project" value="TreeGrafter"/>
</dbReference>
<organism evidence="10 11">
    <name type="scientific">Limosilactobacillus coleohominis 101-4-CHN</name>
    <dbReference type="NCBI Taxonomy" id="575594"/>
    <lineage>
        <taxon>Bacteria</taxon>
        <taxon>Bacillati</taxon>
        <taxon>Bacillota</taxon>
        <taxon>Bacilli</taxon>
        <taxon>Lactobacillales</taxon>
        <taxon>Lactobacillaceae</taxon>
        <taxon>Limosilactobacillus</taxon>
    </lineage>
</organism>
<keyword evidence="7 10" id="KW-0012">Acyltransferase</keyword>
<keyword evidence="2" id="KW-1003">Cell membrane</keyword>
<feature type="transmembrane region" description="Helical" evidence="8">
    <location>
        <begin position="179"/>
        <end position="196"/>
    </location>
</feature>
<dbReference type="SUPFAM" id="SSF52266">
    <property type="entry name" value="SGNH hydrolase"/>
    <property type="match status" value="1"/>
</dbReference>
<feature type="transmembrane region" description="Helical" evidence="8">
    <location>
        <begin position="148"/>
        <end position="173"/>
    </location>
</feature>
<dbReference type="HOGENOM" id="CLU_005679_11_2_9"/>
<evidence type="ECO:0000313" key="10">
    <source>
        <dbReference type="EMBL" id="EEU30083.1"/>
    </source>
</evidence>
<dbReference type="CDD" id="cd01840">
    <property type="entry name" value="SGNH_hydrolase_yrhL_like"/>
    <property type="match status" value="1"/>
</dbReference>
<proteinExistence type="predicted"/>
<feature type="transmembrane region" description="Helical" evidence="8">
    <location>
        <begin position="44"/>
        <end position="65"/>
    </location>
</feature>
<dbReference type="GO" id="GO:0005886">
    <property type="term" value="C:plasma membrane"/>
    <property type="evidence" value="ECO:0007669"/>
    <property type="project" value="UniProtKB-SubCell"/>
</dbReference>
<dbReference type="PANTHER" id="PTHR23028">
    <property type="entry name" value="ACETYLTRANSFERASE"/>
    <property type="match status" value="1"/>
</dbReference>
<sequence>MRPAFEEHQLPPRRHQYVTGVDGMRTLAVLGVIIYHLLPNVMVGGFLGVPLFLLISGYFVTNQLLKKWDRGGVDLLSFYRRRFSRLYPVLVTMLVLTTAYITLFQRQLLHHIKAIIVTNLLWVYNWWEIFNGQSYFDRFGGESPFTHLWTLGVEVQFYVLWPLILILLLRFLGKRAVKWIVLSLAILSAIEMGILYDPQNINRVYYGTDTRAFSLLLGSWLAFIWPREKLRMGLSTSESRFLNVVGVGSLVLTLVSFFVVNGQSARTYHGLMFFYSLIGMLLLATIVHPGADMNQWLSNPFFKWVGERSYGIYVYQYPVMIFYEAKVQIGAHPMLNAIVEVLLIVLISELSYRFLERLLRHYQWRDLPLTIVNWFDVKRRGWKQWLAIAPALVVFFVAVAGFTTPDRAPKNTAVQTRIKKSRHATAVRNKLIAEGKTPQVNVNSKSLQKKYGLTKGELKRAAKLKVTAVGDSVMADASDSLQQVMPHAYVEAKVGRQGSDAPAVIRDLKANGHLNKNVVLNLGTNGAMTGDTVNEIIDAIGKGHQIYWVTAHVPTKAWERTVNRQIKQAARKHSNVHVVDWHAQSAAHQDWFAGDNVHMNEKGNVQFTRLIVKSLLK</sequence>
<keyword evidence="6 8" id="KW-0472">Membrane</keyword>
<keyword evidence="4 8" id="KW-0812">Transmembrane</keyword>
<dbReference type="Pfam" id="PF01757">
    <property type="entry name" value="Acyl_transf_3"/>
    <property type="match status" value="1"/>
</dbReference>
<dbReference type="Gene3D" id="3.40.50.1110">
    <property type="entry name" value="SGNH hydrolase"/>
    <property type="match status" value="1"/>
</dbReference>
<dbReference type="PANTHER" id="PTHR23028:SF53">
    <property type="entry name" value="ACYL_TRANSF_3 DOMAIN-CONTAINING PROTEIN"/>
    <property type="match status" value="1"/>
</dbReference>
<protein>
    <submittedName>
        <fullName evidence="10">Acyltransferase</fullName>
    </submittedName>
</protein>
<evidence type="ECO:0000259" key="9">
    <source>
        <dbReference type="Pfam" id="PF01757"/>
    </source>
</evidence>
<evidence type="ECO:0000256" key="1">
    <source>
        <dbReference type="ARBA" id="ARBA00004651"/>
    </source>
</evidence>
<evidence type="ECO:0000256" key="4">
    <source>
        <dbReference type="ARBA" id="ARBA00022692"/>
    </source>
</evidence>
<feature type="transmembrane region" description="Helical" evidence="8">
    <location>
        <begin position="272"/>
        <end position="291"/>
    </location>
</feature>
<feature type="transmembrane region" description="Helical" evidence="8">
    <location>
        <begin position="86"/>
        <end position="103"/>
    </location>
</feature>
<keyword evidence="3 10" id="KW-0808">Transferase</keyword>
<dbReference type="InterPro" id="IPR002656">
    <property type="entry name" value="Acyl_transf_3_dom"/>
</dbReference>